<dbReference type="InterPro" id="IPR020568">
    <property type="entry name" value="Ribosomal_Su5_D2-typ_SF"/>
</dbReference>
<accession>A0A1F5Z2W9</accession>
<dbReference type="Gene3D" id="3.30.230.10">
    <property type="match status" value="1"/>
</dbReference>
<evidence type="ECO:0000256" key="5">
    <source>
        <dbReference type="ARBA" id="ARBA00022884"/>
    </source>
</evidence>
<dbReference type="Pfam" id="PF00825">
    <property type="entry name" value="Ribonuclease_P"/>
    <property type="match status" value="1"/>
</dbReference>
<dbReference type="Proteomes" id="UP000178681">
    <property type="component" value="Unassembled WGS sequence"/>
</dbReference>
<dbReference type="AlphaFoldDB" id="A0A1F5Z2W9"/>
<evidence type="ECO:0000256" key="3">
    <source>
        <dbReference type="ARBA" id="ARBA00022759"/>
    </source>
</evidence>
<dbReference type="GO" id="GO:0008033">
    <property type="term" value="P:tRNA processing"/>
    <property type="evidence" value="ECO:0007669"/>
    <property type="project" value="UniProtKB-KW"/>
</dbReference>
<evidence type="ECO:0000256" key="2">
    <source>
        <dbReference type="ARBA" id="ARBA00022722"/>
    </source>
</evidence>
<keyword evidence="4" id="KW-0378">Hydrolase</keyword>
<keyword evidence="3" id="KW-0255">Endonuclease</keyword>
<keyword evidence="2" id="KW-0540">Nuclease</keyword>
<dbReference type="GO" id="GO:0004526">
    <property type="term" value="F:ribonuclease P activity"/>
    <property type="evidence" value="ECO:0007669"/>
    <property type="project" value="InterPro"/>
</dbReference>
<name>A0A1F5Z2W9_9BACT</name>
<evidence type="ECO:0000313" key="6">
    <source>
        <dbReference type="EMBL" id="OGG06766.1"/>
    </source>
</evidence>
<organism evidence="6 7">
    <name type="scientific">Candidatus Gottesmanbacteria bacterium RIFCSPHIGHO2_01_FULL_42_12</name>
    <dbReference type="NCBI Taxonomy" id="1798377"/>
    <lineage>
        <taxon>Bacteria</taxon>
        <taxon>Candidatus Gottesmaniibacteriota</taxon>
    </lineage>
</organism>
<evidence type="ECO:0000256" key="1">
    <source>
        <dbReference type="ARBA" id="ARBA00022694"/>
    </source>
</evidence>
<dbReference type="InterPro" id="IPR000100">
    <property type="entry name" value="RNase_P"/>
</dbReference>
<dbReference type="EMBL" id="MFJG01000021">
    <property type="protein sequence ID" value="OGG06766.1"/>
    <property type="molecule type" value="Genomic_DNA"/>
</dbReference>
<dbReference type="InterPro" id="IPR014721">
    <property type="entry name" value="Ribsml_uS5_D2-typ_fold_subgr"/>
</dbReference>
<reference evidence="6 7" key="1">
    <citation type="journal article" date="2016" name="Nat. Commun.">
        <title>Thousands of microbial genomes shed light on interconnected biogeochemical processes in an aquifer system.</title>
        <authorList>
            <person name="Anantharaman K."/>
            <person name="Brown C.T."/>
            <person name="Hug L.A."/>
            <person name="Sharon I."/>
            <person name="Castelle C.J."/>
            <person name="Probst A.J."/>
            <person name="Thomas B.C."/>
            <person name="Singh A."/>
            <person name="Wilkins M.J."/>
            <person name="Karaoz U."/>
            <person name="Brodie E.L."/>
            <person name="Williams K.H."/>
            <person name="Hubbard S.S."/>
            <person name="Banfield J.F."/>
        </authorList>
    </citation>
    <scope>NUCLEOTIDE SEQUENCE [LARGE SCALE GENOMIC DNA]</scope>
</reference>
<proteinExistence type="predicted"/>
<keyword evidence="5" id="KW-0694">RNA-binding</keyword>
<keyword evidence="1" id="KW-0819">tRNA processing</keyword>
<gene>
    <name evidence="6" type="ORF">A2872_00855</name>
</gene>
<protein>
    <submittedName>
        <fullName evidence="6">Uncharacterized protein</fullName>
    </submittedName>
</protein>
<sequence>MVTTSLFSLTIAKNNFAYPRFAFIISKKVDNRSVIRHRIKRCLAQAVKDLYLPANDYVFFAKKTAVNKTIEELKNEITNVIHN</sequence>
<dbReference type="GO" id="GO:0000049">
    <property type="term" value="F:tRNA binding"/>
    <property type="evidence" value="ECO:0007669"/>
    <property type="project" value="InterPro"/>
</dbReference>
<evidence type="ECO:0000256" key="4">
    <source>
        <dbReference type="ARBA" id="ARBA00022801"/>
    </source>
</evidence>
<comment type="caution">
    <text evidence="6">The sequence shown here is derived from an EMBL/GenBank/DDBJ whole genome shotgun (WGS) entry which is preliminary data.</text>
</comment>
<evidence type="ECO:0000313" key="7">
    <source>
        <dbReference type="Proteomes" id="UP000178681"/>
    </source>
</evidence>
<dbReference type="SUPFAM" id="SSF54211">
    <property type="entry name" value="Ribosomal protein S5 domain 2-like"/>
    <property type="match status" value="1"/>
</dbReference>
<dbReference type="STRING" id="1798377.A2872_00855"/>